<proteinExistence type="predicted"/>
<evidence type="ECO:0000313" key="2">
    <source>
        <dbReference type="EMBL" id="CAB5070456.1"/>
    </source>
</evidence>
<reference evidence="2" key="1">
    <citation type="submission" date="2020-05" db="EMBL/GenBank/DDBJ databases">
        <authorList>
            <person name="Chiriac C."/>
            <person name="Salcher M."/>
            <person name="Ghai R."/>
            <person name="Kavagutti S V."/>
        </authorList>
    </citation>
    <scope>NUCLEOTIDE SEQUENCE</scope>
</reference>
<name>A0A6J7V0D3_9ZZZZ</name>
<accession>A0A6J7V0D3</accession>
<feature type="compositionally biased region" description="Basic and acidic residues" evidence="1">
    <location>
        <begin position="85"/>
        <end position="126"/>
    </location>
</feature>
<dbReference type="InterPro" id="IPR011055">
    <property type="entry name" value="Dup_hybrid_motif"/>
</dbReference>
<dbReference type="Gene3D" id="2.70.70.10">
    <property type="entry name" value="Glucose Permease (Domain IIA)"/>
    <property type="match status" value="1"/>
</dbReference>
<evidence type="ECO:0000256" key="1">
    <source>
        <dbReference type="SAM" id="MobiDB-lite"/>
    </source>
</evidence>
<feature type="compositionally biased region" description="Low complexity" evidence="1">
    <location>
        <begin position="72"/>
        <end position="82"/>
    </location>
</feature>
<organism evidence="2">
    <name type="scientific">freshwater metagenome</name>
    <dbReference type="NCBI Taxonomy" id="449393"/>
    <lineage>
        <taxon>unclassified sequences</taxon>
        <taxon>metagenomes</taxon>
        <taxon>ecological metagenomes</taxon>
    </lineage>
</organism>
<feature type="region of interest" description="Disordered" evidence="1">
    <location>
        <begin position="72"/>
        <end position="136"/>
    </location>
</feature>
<protein>
    <submittedName>
        <fullName evidence="2">Unannotated protein</fullName>
    </submittedName>
</protein>
<dbReference type="AlphaFoldDB" id="A0A6J7V0D3"/>
<dbReference type="CDD" id="cd12797">
    <property type="entry name" value="M23_peptidase"/>
    <property type="match status" value="1"/>
</dbReference>
<sequence>MRYRKSLVALSGISVLNLSIALVFLPTAFAGAKLGGACTKPGSTTKVSGKTLLCEKKNKKLVWIPATNSVIKNSSSSNGSSNKVDPNKVDPNKVDPNKVDPNKVDPNKVDPNKVDPNKVDPNKVDPNKSGSNKAVPMGNFLVANPVDLEHVVRLSKFRSCVGHDYSPAVLAKSSASDTSIEGKRSMKHYVIIDVPSSPSRVVKGYAPFDGTLSYSTSGYTMGIAVLITSSDGWVFEFMHVDPLVADGSKVKAGDAVVAVPANNAAAANAQKNAGGTPSGADSTNVFDIALYNPFLKPSNFETIFKHFAPNVASLWAAKGFTAESTIISKELRDASPCVTDGSWNGNFVGTAPESDYVNAIGYKP</sequence>
<dbReference type="EMBL" id="CAFBQZ010000009">
    <property type="protein sequence ID" value="CAB5070456.1"/>
    <property type="molecule type" value="Genomic_DNA"/>
</dbReference>
<gene>
    <name evidence="2" type="ORF">UFOPK4372_00251</name>
</gene>